<dbReference type="SUPFAM" id="SSF56672">
    <property type="entry name" value="DNA/RNA polymerases"/>
    <property type="match status" value="1"/>
</dbReference>
<organism evidence="2 3">
    <name type="scientific">Austropuccinia psidii MF-1</name>
    <dbReference type="NCBI Taxonomy" id="1389203"/>
    <lineage>
        <taxon>Eukaryota</taxon>
        <taxon>Fungi</taxon>
        <taxon>Dikarya</taxon>
        <taxon>Basidiomycota</taxon>
        <taxon>Pucciniomycotina</taxon>
        <taxon>Pucciniomycetes</taxon>
        <taxon>Pucciniales</taxon>
        <taxon>Sphaerophragmiaceae</taxon>
        <taxon>Austropuccinia</taxon>
    </lineage>
</organism>
<protein>
    <recommendedName>
        <fullName evidence="1">Reverse transcriptase domain-containing protein</fullName>
    </recommendedName>
</protein>
<dbReference type="AlphaFoldDB" id="A0A9Q3IR89"/>
<dbReference type="InterPro" id="IPR043128">
    <property type="entry name" value="Rev_trsase/Diguanyl_cyclase"/>
</dbReference>
<sequence>MLNLENSKSEQLNEADISLHPTYKQESELSALLYDHKEAFGSVKEPLGEIVGHEVYILLNIERPYPPLLRRPEYPESPKSREALEIHIKERLDLGVLRKVGHKEGVEITTPVIVVWNNGKYRMVGDFRALNTYSVPDRYPRTRIQIPLTQSSQEVYIRIMDSLEGFNQNVITPRARKYLSIIVNSVVYEYSRIPCGIKNAPSNFQRMMNEVFPEELSEGLLIIHIYDISVCSNTWEEHIYRLSRVLNKIQSVKIKISLKKFHFGFKELKALGNLVSCLCPGIDKTKVAAVLLKPMPQDKKESQFFLGFAGYYSQHIKDFASIERSL</sequence>
<dbReference type="InterPro" id="IPR051320">
    <property type="entry name" value="Viral_Replic_Matur_Polypro"/>
</dbReference>
<dbReference type="PANTHER" id="PTHR33064:SF37">
    <property type="entry name" value="RIBONUCLEASE H"/>
    <property type="match status" value="1"/>
</dbReference>
<dbReference type="PANTHER" id="PTHR33064">
    <property type="entry name" value="POL PROTEIN"/>
    <property type="match status" value="1"/>
</dbReference>
<evidence type="ECO:0000313" key="3">
    <source>
        <dbReference type="Proteomes" id="UP000765509"/>
    </source>
</evidence>
<dbReference type="Proteomes" id="UP000765509">
    <property type="component" value="Unassembled WGS sequence"/>
</dbReference>
<dbReference type="Gene3D" id="3.10.10.10">
    <property type="entry name" value="HIV Type 1 Reverse Transcriptase, subunit A, domain 1"/>
    <property type="match status" value="1"/>
</dbReference>
<reference evidence="2" key="1">
    <citation type="submission" date="2021-03" db="EMBL/GenBank/DDBJ databases">
        <title>Draft genome sequence of rust myrtle Austropuccinia psidii MF-1, a brazilian biotype.</title>
        <authorList>
            <person name="Quecine M.C."/>
            <person name="Pachon D.M.R."/>
            <person name="Bonatelli M.L."/>
            <person name="Correr F.H."/>
            <person name="Franceschini L.M."/>
            <person name="Leite T.F."/>
            <person name="Margarido G.R.A."/>
            <person name="Almeida C.A."/>
            <person name="Ferrarezi J.A."/>
            <person name="Labate C.A."/>
        </authorList>
    </citation>
    <scope>NUCLEOTIDE SEQUENCE</scope>
    <source>
        <strain evidence="2">MF-1</strain>
    </source>
</reference>
<dbReference type="OrthoDB" id="3250101at2759"/>
<dbReference type="EMBL" id="AVOT02053719">
    <property type="protein sequence ID" value="MBW0548499.1"/>
    <property type="molecule type" value="Genomic_DNA"/>
</dbReference>
<evidence type="ECO:0000313" key="2">
    <source>
        <dbReference type="EMBL" id="MBW0548499.1"/>
    </source>
</evidence>
<gene>
    <name evidence="2" type="ORF">O181_088214</name>
</gene>
<comment type="caution">
    <text evidence="2">The sequence shown here is derived from an EMBL/GenBank/DDBJ whole genome shotgun (WGS) entry which is preliminary data.</text>
</comment>
<proteinExistence type="predicted"/>
<accession>A0A9Q3IR89</accession>
<evidence type="ECO:0000259" key="1">
    <source>
        <dbReference type="Pfam" id="PF00078"/>
    </source>
</evidence>
<feature type="domain" description="Reverse transcriptase" evidence="1">
    <location>
        <begin position="118"/>
        <end position="272"/>
    </location>
</feature>
<name>A0A9Q3IR89_9BASI</name>
<dbReference type="InterPro" id="IPR000477">
    <property type="entry name" value="RT_dom"/>
</dbReference>
<dbReference type="CDD" id="cd01647">
    <property type="entry name" value="RT_LTR"/>
    <property type="match status" value="1"/>
</dbReference>
<keyword evidence="3" id="KW-1185">Reference proteome</keyword>
<dbReference type="InterPro" id="IPR043502">
    <property type="entry name" value="DNA/RNA_pol_sf"/>
</dbReference>
<dbReference type="Pfam" id="PF00078">
    <property type="entry name" value="RVT_1"/>
    <property type="match status" value="1"/>
</dbReference>
<dbReference type="Gene3D" id="3.30.70.270">
    <property type="match status" value="2"/>
</dbReference>